<dbReference type="Gramene" id="Pp3c18_15400V3.2">
    <property type="protein sequence ID" value="Pp3c18_15400V3.2"/>
    <property type="gene ID" value="Pp3c18_15400"/>
</dbReference>
<name>A0A7I4F936_PHYPA</name>
<organism evidence="1 2">
    <name type="scientific">Physcomitrium patens</name>
    <name type="common">Spreading-leaved earth moss</name>
    <name type="synonym">Physcomitrella patens</name>
    <dbReference type="NCBI Taxonomy" id="3218"/>
    <lineage>
        <taxon>Eukaryota</taxon>
        <taxon>Viridiplantae</taxon>
        <taxon>Streptophyta</taxon>
        <taxon>Embryophyta</taxon>
        <taxon>Bryophyta</taxon>
        <taxon>Bryophytina</taxon>
        <taxon>Bryopsida</taxon>
        <taxon>Funariidae</taxon>
        <taxon>Funariales</taxon>
        <taxon>Funariaceae</taxon>
        <taxon>Physcomitrium</taxon>
    </lineage>
</organism>
<sequence>MYDKFANTYQKIAAALPGMQALSSRKDDQVGLNVKSTSNAQADGKAGVHAC</sequence>
<dbReference type="EMBL" id="ABEU02000018">
    <property type="status" value="NOT_ANNOTATED_CDS"/>
    <property type="molecule type" value="Genomic_DNA"/>
</dbReference>
<dbReference type="AlphaFoldDB" id="A0A7I4F936"/>
<evidence type="ECO:0000313" key="1">
    <source>
        <dbReference type="EnsemblPlants" id="Pp3c18_15400V3.1"/>
    </source>
</evidence>
<reference evidence="1 2" key="1">
    <citation type="journal article" date="2008" name="Science">
        <title>The Physcomitrella genome reveals evolutionary insights into the conquest of land by plants.</title>
        <authorList>
            <person name="Rensing S."/>
            <person name="Lang D."/>
            <person name="Zimmer A."/>
            <person name="Terry A."/>
            <person name="Salamov A."/>
            <person name="Shapiro H."/>
            <person name="Nishiyama T."/>
            <person name="Perroud P.-F."/>
            <person name="Lindquist E."/>
            <person name="Kamisugi Y."/>
            <person name="Tanahashi T."/>
            <person name="Sakakibara K."/>
            <person name="Fujita T."/>
            <person name="Oishi K."/>
            <person name="Shin-I T."/>
            <person name="Kuroki Y."/>
            <person name="Toyoda A."/>
            <person name="Suzuki Y."/>
            <person name="Hashimoto A."/>
            <person name="Yamaguchi K."/>
            <person name="Sugano A."/>
            <person name="Kohara Y."/>
            <person name="Fujiyama A."/>
            <person name="Anterola A."/>
            <person name="Aoki S."/>
            <person name="Ashton N."/>
            <person name="Barbazuk W.B."/>
            <person name="Barker E."/>
            <person name="Bennetzen J."/>
            <person name="Bezanilla M."/>
            <person name="Blankenship R."/>
            <person name="Cho S.H."/>
            <person name="Dutcher S."/>
            <person name="Estelle M."/>
            <person name="Fawcett J.A."/>
            <person name="Gundlach H."/>
            <person name="Hanada K."/>
            <person name="Heyl A."/>
            <person name="Hicks K.A."/>
            <person name="Hugh J."/>
            <person name="Lohr M."/>
            <person name="Mayer K."/>
            <person name="Melkozernov A."/>
            <person name="Murata T."/>
            <person name="Nelson D."/>
            <person name="Pils B."/>
            <person name="Prigge M."/>
            <person name="Reiss B."/>
            <person name="Renner T."/>
            <person name="Rombauts S."/>
            <person name="Rushton P."/>
            <person name="Sanderfoot A."/>
            <person name="Schween G."/>
            <person name="Shiu S.-H."/>
            <person name="Stueber K."/>
            <person name="Theodoulou F.L."/>
            <person name="Tu H."/>
            <person name="Van de Peer Y."/>
            <person name="Verrier P.J."/>
            <person name="Waters E."/>
            <person name="Wood A."/>
            <person name="Yang L."/>
            <person name="Cove D."/>
            <person name="Cuming A."/>
            <person name="Hasebe M."/>
            <person name="Lucas S."/>
            <person name="Mishler D.B."/>
            <person name="Reski R."/>
            <person name="Grigoriev I."/>
            <person name="Quatrano R.S."/>
            <person name="Boore J.L."/>
        </authorList>
    </citation>
    <scope>NUCLEOTIDE SEQUENCE [LARGE SCALE GENOMIC DNA]</scope>
    <source>
        <strain evidence="1 2">cv. Gransden 2004</strain>
    </source>
</reference>
<dbReference type="EnsemblPlants" id="Pp3c18_15400V3.1">
    <property type="protein sequence ID" value="Pp3c18_15400V3.1"/>
    <property type="gene ID" value="Pp3c18_15400"/>
</dbReference>
<evidence type="ECO:0000313" key="2">
    <source>
        <dbReference type="Proteomes" id="UP000006727"/>
    </source>
</evidence>
<proteinExistence type="predicted"/>
<reference evidence="1 2" key="2">
    <citation type="journal article" date="2018" name="Plant J.">
        <title>The Physcomitrella patens chromosome-scale assembly reveals moss genome structure and evolution.</title>
        <authorList>
            <person name="Lang D."/>
            <person name="Ullrich K.K."/>
            <person name="Murat F."/>
            <person name="Fuchs J."/>
            <person name="Jenkins J."/>
            <person name="Haas F.B."/>
            <person name="Piednoel M."/>
            <person name="Gundlach H."/>
            <person name="Van Bel M."/>
            <person name="Meyberg R."/>
            <person name="Vives C."/>
            <person name="Morata J."/>
            <person name="Symeonidi A."/>
            <person name="Hiss M."/>
            <person name="Muchero W."/>
            <person name="Kamisugi Y."/>
            <person name="Saleh O."/>
            <person name="Blanc G."/>
            <person name="Decker E.L."/>
            <person name="van Gessel N."/>
            <person name="Grimwood J."/>
            <person name="Hayes R.D."/>
            <person name="Graham S.W."/>
            <person name="Gunter L.E."/>
            <person name="McDaniel S.F."/>
            <person name="Hoernstein S.N.W."/>
            <person name="Larsson A."/>
            <person name="Li F.W."/>
            <person name="Perroud P.F."/>
            <person name="Phillips J."/>
            <person name="Ranjan P."/>
            <person name="Rokshar D.S."/>
            <person name="Rothfels C.J."/>
            <person name="Schneider L."/>
            <person name="Shu S."/>
            <person name="Stevenson D.W."/>
            <person name="Thummler F."/>
            <person name="Tillich M."/>
            <person name="Villarreal Aguilar J.C."/>
            <person name="Widiez T."/>
            <person name="Wong G.K."/>
            <person name="Wymore A."/>
            <person name="Zhang Y."/>
            <person name="Zimmer A.D."/>
            <person name="Quatrano R.S."/>
            <person name="Mayer K.F.X."/>
            <person name="Goodstein D."/>
            <person name="Casacuberta J.M."/>
            <person name="Vandepoele K."/>
            <person name="Reski R."/>
            <person name="Cuming A.C."/>
            <person name="Tuskan G.A."/>
            <person name="Maumus F."/>
            <person name="Salse J."/>
            <person name="Schmutz J."/>
            <person name="Rensing S.A."/>
        </authorList>
    </citation>
    <scope>NUCLEOTIDE SEQUENCE [LARGE SCALE GENOMIC DNA]</scope>
    <source>
        <strain evidence="1 2">cv. Gransden 2004</strain>
    </source>
</reference>
<dbReference type="Gramene" id="Pp3c18_15400V3.1">
    <property type="protein sequence ID" value="Pp3c18_15400V3.1"/>
    <property type="gene ID" value="Pp3c18_15400"/>
</dbReference>
<accession>A0A7I4F936</accession>
<keyword evidence="2" id="KW-1185">Reference proteome</keyword>
<reference evidence="1" key="3">
    <citation type="submission" date="2020-12" db="UniProtKB">
        <authorList>
            <consortium name="EnsemblPlants"/>
        </authorList>
    </citation>
    <scope>IDENTIFICATION</scope>
</reference>
<protein>
    <submittedName>
        <fullName evidence="1">Uncharacterized protein</fullName>
    </submittedName>
</protein>
<dbReference type="EnsemblPlants" id="Pp3c18_15400V3.2">
    <property type="protein sequence ID" value="Pp3c18_15400V3.2"/>
    <property type="gene ID" value="Pp3c18_15400"/>
</dbReference>
<dbReference type="Proteomes" id="UP000006727">
    <property type="component" value="Chromosome 18"/>
</dbReference>
<dbReference type="InParanoid" id="A0A7I4F936"/>